<evidence type="ECO:0000313" key="15">
    <source>
        <dbReference type="EMBL" id="CAD9151765.1"/>
    </source>
</evidence>
<dbReference type="PANTHER" id="PTHR13273">
    <property type="entry name" value="ANAMORSIN"/>
    <property type="match status" value="1"/>
</dbReference>
<dbReference type="AlphaFoldDB" id="A0A7S1QYK6"/>
<dbReference type="InterPro" id="IPR046408">
    <property type="entry name" value="CIAPIN1"/>
</dbReference>
<evidence type="ECO:0000256" key="11">
    <source>
        <dbReference type="ARBA" id="ARBA00023128"/>
    </source>
</evidence>
<name>A0A7S1QYK6_NEODS</name>
<dbReference type="InterPro" id="IPR007785">
    <property type="entry name" value="Anamorsin"/>
</dbReference>
<organism evidence="15">
    <name type="scientific">Neobodo designis</name>
    <name type="common">Flagellated protozoan</name>
    <name type="synonym">Bodo designis</name>
    <dbReference type="NCBI Taxonomy" id="312471"/>
    <lineage>
        <taxon>Eukaryota</taxon>
        <taxon>Discoba</taxon>
        <taxon>Euglenozoa</taxon>
        <taxon>Kinetoplastea</taxon>
        <taxon>Metakinetoplastina</taxon>
        <taxon>Neobodonida</taxon>
        <taxon>Neobodo</taxon>
    </lineage>
</organism>
<comment type="function">
    <text evidence="13">Component of the cytosolic iron-sulfur (Fe-S) protein assembly (CIA) machinery. Required for the maturation of extramitochondrial Fe-S proteins. Part of an electron transfer chain functioning in an early step of cytosolic Fe-S biogenesis, facilitating the de novo assembly of a [4Fe-4S] cluster on the cytosolic Fe-S scaffold complex. Electrons are transferred from NADPH via a FAD- and FMN-containing diflavin oxidoreductase. Together with the diflavin oxidoreductase, also required for the assembly of the diferric tyrosyl radical cofactor of ribonucleotide reductase (RNR), probably by providing electrons for reduction during radical cofactor maturation in the catalytic small subunit.</text>
</comment>
<evidence type="ECO:0000256" key="1">
    <source>
        <dbReference type="ARBA" id="ARBA00001966"/>
    </source>
</evidence>
<evidence type="ECO:0000256" key="7">
    <source>
        <dbReference type="ARBA" id="ARBA00022490"/>
    </source>
</evidence>
<comment type="cofactor">
    <cofactor evidence="1">
        <name>[4Fe-4S] cluster</name>
        <dbReference type="ChEBI" id="CHEBI:49883"/>
    </cofactor>
</comment>
<evidence type="ECO:0000256" key="12">
    <source>
        <dbReference type="ARBA" id="ARBA00034078"/>
    </source>
</evidence>
<evidence type="ECO:0000256" key="6">
    <source>
        <dbReference type="ARBA" id="ARBA00022485"/>
    </source>
</evidence>
<dbReference type="EMBL" id="HBGF01049677">
    <property type="protein sequence ID" value="CAD9151765.1"/>
    <property type="molecule type" value="Transcribed_RNA"/>
</dbReference>
<evidence type="ECO:0000259" key="14">
    <source>
        <dbReference type="Pfam" id="PF05093"/>
    </source>
</evidence>
<comment type="cofactor">
    <cofactor evidence="12">
        <name>[2Fe-2S] cluster</name>
        <dbReference type="ChEBI" id="CHEBI:190135"/>
    </cofactor>
</comment>
<evidence type="ECO:0000256" key="13">
    <source>
        <dbReference type="ARBA" id="ARBA00045504"/>
    </source>
</evidence>
<reference evidence="15" key="1">
    <citation type="submission" date="2021-01" db="EMBL/GenBank/DDBJ databases">
        <authorList>
            <person name="Corre E."/>
            <person name="Pelletier E."/>
            <person name="Niang G."/>
            <person name="Scheremetjew M."/>
            <person name="Finn R."/>
            <person name="Kale V."/>
            <person name="Holt S."/>
            <person name="Cochrane G."/>
            <person name="Meng A."/>
            <person name="Brown T."/>
            <person name="Cohen L."/>
        </authorList>
    </citation>
    <scope>NUCLEOTIDE SEQUENCE</scope>
    <source>
        <strain evidence="15">CCAP 1951/1</strain>
    </source>
</reference>
<evidence type="ECO:0000256" key="8">
    <source>
        <dbReference type="ARBA" id="ARBA00022723"/>
    </source>
</evidence>
<keyword evidence="8" id="KW-0479">Metal-binding</keyword>
<dbReference type="GO" id="GO:0016226">
    <property type="term" value="P:iron-sulfur cluster assembly"/>
    <property type="evidence" value="ECO:0007669"/>
    <property type="project" value="InterPro"/>
</dbReference>
<evidence type="ECO:0000256" key="5">
    <source>
        <dbReference type="ARBA" id="ARBA00011245"/>
    </source>
</evidence>
<comment type="subcellular location">
    <subcellularLocation>
        <location evidence="2">Cytoplasm</location>
    </subcellularLocation>
    <subcellularLocation>
        <location evidence="3">Mitochondrion intermembrane space</location>
    </subcellularLocation>
</comment>
<dbReference type="GO" id="GO:0046872">
    <property type="term" value="F:metal ion binding"/>
    <property type="evidence" value="ECO:0007669"/>
    <property type="project" value="UniProtKB-KW"/>
</dbReference>
<dbReference type="Pfam" id="PF05093">
    <property type="entry name" value="CIAPIN1"/>
    <property type="match status" value="1"/>
</dbReference>
<protein>
    <recommendedName>
        <fullName evidence="14">Anamorsin C-terminal domain-containing protein</fullName>
    </recommendedName>
</protein>
<comment type="similarity">
    <text evidence="4">Belongs to the anamorsin family.</text>
</comment>
<dbReference type="GO" id="GO:0051539">
    <property type="term" value="F:4 iron, 4 sulfur cluster binding"/>
    <property type="evidence" value="ECO:0007669"/>
    <property type="project" value="UniProtKB-KW"/>
</dbReference>
<evidence type="ECO:0000256" key="10">
    <source>
        <dbReference type="ARBA" id="ARBA00023014"/>
    </source>
</evidence>
<dbReference type="GO" id="GO:0005758">
    <property type="term" value="C:mitochondrial intermembrane space"/>
    <property type="evidence" value="ECO:0007669"/>
    <property type="project" value="UniProtKB-SubCell"/>
</dbReference>
<comment type="subunit">
    <text evidence="5">Monomer.</text>
</comment>
<dbReference type="PANTHER" id="PTHR13273:SF14">
    <property type="entry name" value="ANAMORSIN"/>
    <property type="match status" value="1"/>
</dbReference>
<evidence type="ECO:0000256" key="4">
    <source>
        <dbReference type="ARBA" id="ARBA00008169"/>
    </source>
</evidence>
<evidence type="ECO:0000256" key="3">
    <source>
        <dbReference type="ARBA" id="ARBA00004569"/>
    </source>
</evidence>
<keyword evidence="7" id="KW-0963">Cytoplasm</keyword>
<gene>
    <name evidence="15" type="ORF">NDES1114_LOCUS33228</name>
</gene>
<feature type="domain" description="Anamorsin C-terminal" evidence="14">
    <location>
        <begin position="34"/>
        <end position="105"/>
    </location>
</feature>
<keyword evidence="11" id="KW-0496">Mitochondrion</keyword>
<accession>A0A7S1QYK6</accession>
<sequence length="116" mass="12261">MSDERAFSLKTRAVVDPDSLLTEDDKAPKEAKAADCTTRRRACKNCVCGRAEVEAKLIAEGKLADDVDAAQGPPPGGCGNCSRGDAFRCAQCPYNGTPAWNAGEDGKVQLNLTDDV</sequence>
<proteinExistence type="inferred from homology"/>
<evidence type="ECO:0000256" key="9">
    <source>
        <dbReference type="ARBA" id="ARBA00023004"/>
    </source>
</evidence>
<keyword evidence="6" id="KW-0004">4Fe-4S</keyword>
<keyword evidence="10" id="KW-0411">Iron-sulfur</keyword>
<evidence type="ECO:0000256" key="2">
    <source>
        <dbReference type="ARBA" id="ARBA00004496"/>
    </source>
</evidence>
<keyword evidence="9" id="KW-0408">Iron</keyword>